<keyword evidence="1" id="KW-0472">Membrane</keyword>
<name>A0ABW4WYC1_9BACT</name>
<evidence type="ECO:0000256" key="1">
    <source>
        <dbReference type="SAM" id="Phobius"/>
    </source>
</evidence>
<comment type="caution">
    <text evidence="2">The sequence shown here is derived from an EMBL/GenBank/DDBJ whole genome shotgun (WGS) entry which is preliminary data.</text>
</comment>
<reference evidence="3" key="1">
    <citation type="journal article" date="2019" name="Int. J. Syst. Evol. Microbiol.">
        <title>The Global Catalogue of Microorganisms (GCM) 10K type strain sequencing project: providing services to taxonomists for standard genome sequencing and annotation.</title>
        <authorList>
            <consortium name="The Broad Institute Genomics Platform"/>
            <consortium name="The Broad Institute Genome Sequencing Center for Infectious Disease"/>
            <person name="Wu L."/>
            <person name="Ma J."/>
        </authorList>
    </citation>
    <scope>NUCLEOTIDE SEQUENCE [LARGE SCALE GENOMIC DNA]</scope>
    <source>
        <strain evidence="3">JCM 16545</strain>
    </source>
</reference>
<evidence type="ECO:0000313" key="2">
    <source>
        <dbReference type="EMBL" id="MFD2067010.1"/>
    </source>
</evidence>
<dbReference type="EMBL" id="JBHUHV010000026">
    <property type="protein sequence ID" value="MFD2067010.1"/>
    <property type="molecule type" value="Genomic_DNA"/>
</dbReference>
<proteinExistence type="predicted"/>
<keyword evidence="3" id="KW-1185">Reference proteome</keyword>
<dbReference type="RefSeq" id="WP_229963017.1">
    <property type="nucleotide sequence ID" value="NZ_JAJJWI010000043.1"/>
</dbReference>
<keyword evidence="1" id="KW-0812">Transmembrane</keyword>
<dbReference type="Proteomes" id="UP001597369">
    <property type="component" value="Unassembled WGS sequence"/>
</dbReference>
<protein>
    <submittedName>
        <fullName evidence="2">Uncharacterized protein</fullName>
    </submittedName>
</protein>
<keyword evidence="1" id="KW-1133">Transmembrane helix</keyword>
<evidence type="ECO:0000313" key="3">
    <source>
        <dbReference type="Proteomes" id="UP001597369"/>
    </source>
</evidence>
<sequence>MNVKESEKEAFRNYYYQQYGKEYDLKDPVFPLFYEVYKLQKRNQYQISTTEAAKAFARELQTEKFRFYAAALLVITLTVSTVCATYHFLSPAKAYSEFLENATVETTPDGRTKYIRLETTEKGKAVLGKHYLLKDNTAYIPISRD</sequence>
<accession>A0ABW4WYC1</accession>
<feature type="transmembrane region" description="Helical" evidence="1">
    <location>
        <begin position="67"/>
        <end position="89"/>
    </location>
</feature>
<organism evidence="2 3">
    <name type="scientific">Pontibacter silvestris</name>
    <dbReference type="NCBI Taxonomy" id="2305183"/>
    <lineage>
        <taxon>Bacteria</taxon>
        <taxon>Pseudomonadati</taxon>
        <taxon>Bacteroidota</taxon>
        <taxon>Cytophagia</taxon>
        <taxon>Cytophagales</taxon>
        <taxon>Hymenobacteraceae</taxon>
        <taxon>Pontibacter</taxon>
    </lineage>
</organism>
<gene>
    <name evidence="2" type="ORF">ACFSKU_08950</name>
</gene>